<keyword evidence="4" id="KW-0496">Mitochondrion</keyword>
<dbReference type="InterPro" id="IPR040810">
    <property type="entry name" value="F_actin_bund_C"/>
</dbReference>
<evidence type="ECO:0000313" key="4">
    <source>
        <dbReference type="EMBL" id="SPQ93454.1"/>
    </source>
</evidence>
<proteinExistence type="predicted"/>
<keyword evidence="5" id="KW-1185">Reference proteome</keyword>
<feature type="domain" description="Calcium-regulated actin-bundling protein C-terminal" evidence="2">
    <location>
        <begin position="15"/>
        <end position="62"/>
    </location>
</feature>
<evidence type="ECO:0000256" key="1">
    <source>
        <dbReference type="SAM" id="MobiDB-lite"/>
    </source>
</evidence>
<dbReference type="Pfam" id="PF18060">
    <property type="entry name" value="F_actin_bund_C"/>
    <property type="match status" value="1"/>
</dbReference>
<accession>A0A0G4IL77</accession>
<dbReference type="EMBL" id="CDSF01000046">
    <property type="protein sequence ID" value="CEO96001.1"/>
    <property type="molecule type" value="Genomic_DNA"/>
</dbReference>
<dbReference type="EMBL" id="OVEO01000001">
    <property type="protein sequence ID" value="SPQ93454.1"/>
    <property type="molecule type" value="Genomic_DNA"/>
</dbReference>
<organism evidence="3 5">
    <name type="scientific">Plasmodiophora brassicae</name>
    <name type="common">Clubroot disease agent</name>
    <dbReference type="NCBI Taxonomy" id="37360"/>
    <lineage>
        <taxon>Eukaryota</taxon>
        <taxon>Sar</taxon>
        <taxon>Rhizaria</taxon>
        <taxon>Endomyxa</taxon>
        <taxon>Phytomyxea</taxon>
        <taxon>Plasmodiophorida</taxon>
        <taxon>Plasmodiophoridae</taxon>
        <taxon>Plasmodiophora</taxon>
    </lineage>
</organism>
<name>A0A0G4IL77_PLABS</name>
<evidence type="ECO:0000313" key="3">
    <source>
        <dbReference type="EMBL" id="CEO96001.1"/>
    </source>
</evidence>
<gene>
    <name evidence="3" type="ORF">PBRA_004691</name>
    <name evidence="4" type="ORF">PLBR_LOCUS669</name>
</gene>
<dbReference type="Proteomes" id="UP000039324">
    <property type="component" value="Unassembled WGS sequence"/>
</dbReference>
<evidence type="ECO:0000313" key="5">
    <source>
        <dbReference type="Proteomes" id="UP000039324"/>
    </source>
</evidence>
<geneLocation type="mitochondrion" evidence="4"/>
<dbReference type="AlphaFoldDB" id="A0A0G4IL77"/>
<evidence type="ECO:0000259" key="2">
    <source>
        <dbReference type="Pfam" id="PF18060"/>
    </source>
</evidence>
<reference evidence="4 6" key="2">
    <citation type="submission" date="2018-03" db="EMBL/GenBank/DDBJ databases">
        <authorList>
            <person name="Fogelqvist J."/>
        </authorList>
    </citation>
    <scope>NUCLEOTIDE SEQUENCE [LARGE SCALE GENOMIC DNA]</scope>
</reference>
<feature type="compositionally biased region" description="Basic and acidic residues" evidence="1">
    <location>
        <begin position="163"/>
        <end position="173"/>
    </location>
</feature>
<reference evidence="3 5" key="1">
    <citation type="submission" date="2015-02" db="EMBL/GenBank/DDBJ databases">
        <authorList>
            <person name="Chooi Y.-H."/>
        </authorList>
    </citation>
    <scope>NUCLEOTIDE SEQUENCE [LARGE SCALE GENOMIC DNA]</scope>
    <source>
        <strain evidence="3">E3</strain>
    </source>
</reference>
<evidence type="ECO:0000313" key="6">
    <source>
        <dbReference type="Proteomes" id="UP000290189"/>
    </source>
</evidence>
<sequence>MAERSPSPDFGFDQQRLQVLRERATLGGVRGLVAQNELNQLAARDQTARNRYLIRREAKRRTKESLPAHTQRRHPYAHKLEQALHKSVMTDTPVQHGASHNSGKRRRSISEIIEESRTAIRNRGTGVDDKKIRRVFELEQPAYLATAQLRASARGQPETTFDLSKKPTSKDTQHPANQPMICHIIDNYFKA</sequence>
<dbReference type="Proteomes" id="UP000290189">
    <property type="component" value="Unassembled WGS sequence"/>
</dbReference>
<protein>
    <recommendedName>
        <fullName evidence="2">Calcium-regulated actin-bundling protein C-terminal domain-containing protein</fullName>
    </recommendedName>
</protein>
<feature type="region of interest" description="Disordered" evidence="1">
    <location>
        <begin position="149"/>
        <end position="176"/>
    </location>
</feature>